<dbReference type="Pfam" id="PF20171">
    <property type="entry name" value="OpcA_G6PD_C"/>
    <property type="match status" value="1"/>
</dbReference>
<dbReference type="Proteomes" id="UP000185612">
    <property type="component" value="Unassembled WGS sequence"/>
</dbReference>
<dbReference type="PANTHER" id="PTHR38658">
    <property type="entry name" value="OXPP CYCLE PROTEIN OPCA-RELATED"/>
    <property type="match status" value="1"/>
</dbReference>
<dbReference type="EMBL" id="MQVS01000002">
    <property type="protein sequence ID" value="OKL52364.1"/>
    <property type="molecule type" value="Genomic_DNA"/>
</dbReference>
<dbReference type="STRING" id="52770.BSZ40_02455"/>
<dbReference type="InterPro" id="IPR046801">
    <property type="entry name" value="OpcA_G6PD_N"/>
</dbReference>
<sequence length="314" mass="33295">MIVKLTETTSAAVAAHLAELRESGLAPALGRVFTLIVVVPEAAEVEAALAVTTQASKEHPCRVIVVSGTCVEGDNEPQAGVLDAEIRVGAEAGASDVVILHGRGDVGSPQTLVTPLLLPDSPIVVWWPTDPPLSPSSDPLGRIAHRRITDSRETADPVARLRELANQYVPGDSDLSWSGVTLWRAMLVLAASEPPLSAITGVDLYGNGQHPAMRMIGAWLALKLDVEVRMHQVAGAATICRVELHRQGGDVVLDRVDGSPTAVLSRPGVPDVRVVLPRRATADCLMEELRRLDVDATYGQVITTGLDKVAEVVL</sequence>
<feature type="domain" description="Glucose-6-phosphate dehydrogenase assembly protein OpcA C-terminal" evidence="2">
    <location>
        <begin position="170"/>
        <end position="301"/>
    </location>
</feature>
<dbReference type="OrthoDB" id="128564at2"/>
<reference evidence="4" key="1">
    <citation type="submission" date="2016-12" db="EMBL/GenBank/DDBJ databases">
        <authorList>
            <person name="Meng X."/>
        </authorList>
    </citation>
    <scope>NUCLEOTIDE SEQUENCE [LARGE SCALE GENOMIC DNA]</scope>
    <source>
        <strain evidence="4">DSM 20732</strain>
    </source>
</reference>
<evidence type="ECO:0000313" key="3">
    <source>
        <dbReference type="EMBL" id="OKL52364.1"/>
    </source>
</evidence>
<evidence type="ECO:0000259" key="2">
    <source>
        <dbReference type="Pfam" id="PF20171"/>
    </source>
</evidence>
<accession>A0A1Q5PXM0</accession>
<feature type="domain" description="Glucose-6-phosphate dehydrogenase assembly protein OpcA N-terminal" evidence="1">
    <location>
        <begin position="53"/>
        <end position="165"/>
    </location>
</feature>
<keyword evidence="4" id="KW-1185">Reference proteome</keyword>
<evidence type="ECO:0000313" key="4">
    <source>
        <dbReference type="Proteomes" id="UP000185612"/>
    </source>
</evidence>
<gene>
    <name evidence="3" type="ORF">BSZ40_02455</name>
</gene>
<dbReference type="PANTHER" id="PTHR38658:SF1">
    <property type="entry name" value="OXPP CYCLE PROTEIN OPCA-RELATED"/>
    <property type="match status" value="1"/>
</dbReference>
<dbReference type="Pfam" id="PF10128">
    <property type="entry name" value="OpcA_G6PD_assem"/>
    <property type="match status" value="1"/>
</dbReference>
<dbReference type="InterPro" id="IPR004555">
    <property type="entry name" value="G6PDH_assembly_OpcA"/>
</dbReference>
<evidence type="ECO:0000259" key="1">
    <source>
        <dbReference type="Pfam" id="PF10128"/>
    </source>
</evidence>
<protein>
    <submittedName>
        <fullName evidence="3">Uncharacterized protein</fullName>
    </submittedName>
</protein>
<proteinExistence type="predicted"/>
<dbReference type="InterPro" id="IPR046802">
    <property type="entry name" value="OpcA_G6PD_C"/>
</dbReference>
<comment type="caution">
    <text evidence="3">The sequence shown here is derived from an EMBL/GenBank/DDBJ whole genome shotgun (WGS) entry which is preliminary data.</text>
</comment>
<dbReference type="RefSeq" id="WP_073822987.1">
    <property type="nucleotide sequence ID" value="NZ_JAUNKL010000001.1"/>
</dbReference>
<dbReference type="AlphaFoldDB" id="A0A1Q5PXM0"/>
<organism evidence="3 4">
    <name type="scientific">Buchananella hordeovulneris</name>
    <dbReference type="NCBI Taxonomy" id="52770"/>
    <lineage>
        <taxon>Bacteria</taxon>
        <taxon>Bacillati</taxon>
        <taxon>Actinomycetota</taxon>
        <taxon>Actinomycetes</taxon>
        <taxon>Actinomycetales</taxon>
        <taxon>Actinomycetaceae</taxon>
        <taxon>Buchananella</taxon>
    </lineage>
</organism>
<name>A0A1Q5PXM0_9ACTO</name>